<dbReference type="Gene3D" id="3.40.630.10">
    <property type="entry name" value="Zn peptidases"/>
    <property type="match status" value="1"/>
</dbReference>
<dbReference type="EMBL" id="CAAHFH010000001">
    <property type="protein sequence ID" value="VGO18899.1"/>
    <property type="molecule type" value="Genomic_DNA"/>
</dbReference>
<dbReference type="InterPro" id="IPR040234">
    <property type="entry name" value="QC/QCL"/>
</dbReference>
<keyword evidence="4" id="KW-0031">Aminopeptidase</keyword>
<sequence>MQINRSTAKALRRKAVNASRLCAFAVMGSIFLGCQPEMVELPPFEGQRAYDEVAALLEFTPRDAGTPNGKKAAEHILQRLEAFGIEVEIDTFKDKTPEGQKTFHNVSGRIPGKNNLWIVLGSHFDTMPGIDDFPGANDSGSSTGVLLELARMAALARDAGQVPDIGLIFTFFDGEEGIAEYIPGDGLHGSRHMVKSMQRSGEIKAIKAMVLLDMIGDKDLHFTVPYNSSQVLVKELLKAAHATGHRDRFSLARDSIITDDHQPFLDARVPAIDIIDFKFGSEPGLNDYWHTSADNLSNISTESLEITGEITLQLLKKLAYF</sequence>
<organism evidence="4 5">
    <name type="scientific">Pontiella sulfatireligans</name>
    <dbReference type="NCBI Taxonomy" id="2750658"/>
    <lineage>
        <taxon>Bacteria</taxon>
        <taxon>Pseudomonadati</taxon>
        <taxon>Kiritimatiellota</taxon>
        <taxon>Kiritimatiellia</taxon>
        <taxon>Kiritimatiellales</taxon>
        <taxon>Pontiellaceae</taxon>
        <taxon>Pontiella</taxon>
    </lineage>
</organism>
<evidence type="ECO:0000313" key="5">
    <source>
        <dbReference type="Proteomes" id="UP000346198"/>
    </source>
</evidence>
<gene>
    <name evidence="4" type="primary">ywaD_1</name>
    <name evidence="4" type="ORF">SCARR_00952</name>
</gene>
<evidence type="ECO:0000313" key="4">
    <source>
        <dbReference type="EMBL" id="VGO18899.1"/>
    </source>
</evidence>
<protein>
    <submittedName>
        <fullName evidence="4">Aminopeptidase YwaD</fullName>
    </submittedName>
</protein>
<keyword evidence="4" id="KW-0645">Protease</keyword>
<dbReference type="GO" id="GO:0004177">
    <property type="term" value="F:aminopeptidase activity"/>
    <property type="evidence" value="ECO:0007669"/>
    <property type="project" value="UniProtKB-KW"/>
</dbReference>
<dbReference type="RefSeq" id="WP_136060345.1">
    <property type="nucleotide sequence ID" value="NZ_CAAHFH010000001.1"/>
</dbReference>
<feature type="domain" description="Peptidase M28" evidence="3">
    <location>
        <begin position="105"/>
        <end position="314"/>
    </location>
</feature>
<evidence type="ECO:0000256" key="1">
    <source>
        <dbReference type="ARBA" id="ARBA00022679"/>
    </source>
</evidence>
<keyword evidence="2" id="KW-0012">Acyltransferase</keyword>
<evidence type="ECO:0000259" key="3">
    <source>
        <dbReference type="Pfam" id="PF04389"/>
    </source>
</evidence>
<keyword evidence="1" id="KW-0808">Transferase</keyword>
<name>A0A6C2UG59_9BACT</name>
<dbReference type="PROSITE" id="PS51257">
    <property type="entry name" value="PROKAR_LIPOPROTEIN"/>
    <property type="match status" value="1"/>
</dbReference>
<reference evidence="4 5" key="1">
    <citation type="submission" date="2019-04" db="EMBL/GenBank/DDBJ databases">
        <authorList>
            <person name="Van Vliet M D."/>
        </authorList>
    </citation>
    <scope>NUCLEOTIDE SEQUENCE [LARGE SCALE GENOMIC DNA]</scope>
    <source>
        <strain evidence="4 5">F21</strain>
    </source>
</reference>
<accession>A0A6C2UG59</accession>
<dbReference type="SUPFAM" id="SSF53187">
    <property type="entry name" value="Zn-dependent exopeptidases"/>
    <property type="match status" value="1"/>
</dbReference>
<dbReference type="InterPro" id="IPR007484">
    <property type="entry name" value="Peptidase_M28"/>
</dbReference>
<dbReference type="Pfam" id="PF04389">
    <property type="entry name" value="Peptidase_M28"/>
    <property type="match status" value="1"/>
</dbReference>
<proteinExistence type="predicted"/>
<evidence type="ECO:0000256" key="2">
    <source>
        <dbReference type="ARBA" id="ARBA00023315"/>
    </source>
</evidence>
<keyword evidence="5" id="KW-1185">Reference proteome</keyword>
<dbReference type="AlphaFoldDB" id="A0A6C2UG59"/>
<dbReference type="PANTHER" id="PTHR12283:SF6">
    <property type="entry name" value="GLUTAMINYL-PEPTIDE CYCLOTRANSFERASE-RELATED"/>
    <property type="match status" value="1"/>
</dbReference>
<dbReference type="GO" id="GO:0008270">
    <property type="term" value="F:zinc ion binding"/>
    <property type="evidence" value="ECO:0007669"/>
    <property type="project" value="TreeGrafter"/>
</dbReference>
<keyword evidence="4" id="KW-0378">Hydrolase</keyword>
<dbReference type="PANTHER" id="PTHR12283">
    <property type="entry name" value="GLUTAMINYL-PEPTIDE CYCLOTRANSFERASE"/>
    <property type="match status" value="1"/>
</dbReference>
<dbReference type="Proteomes" id="UP000346198">
    <property type="component" value="Unassembled WGS sequence"/>
</dbReference>
<dbReference type="GO" id="GO:0016603">
    <property type="term" value="F:glutaminyl-peptide cyclotransferase activity"/>
    <property type="evidence" value="ECO:0007669"/>
    <property type="project" value="TreeGrafter"/>
</dbReference>